<evidence type="ECO:0000256" key="1">
    <source>
        <dbReference type="ARBA" id="ARBA00022801"/>
    </source>
</evidence>
<dbReference type="PANTHER" id="PTHR33308">
    <property type="entry name" value="PEPTIDOGLYCAN HYDROLASE FLGJ"/>
    <property type="match status" value="1"/>
</dbReference>
<dbReference type="SMART" id="SM00047">
    <property type="entry name" value="LYZ2"/>
    <property type="match status" value="1"/>
</dbReference>
<dbReference type="InterPro" id="IPR002901">
    <property type="entry name" value="MGlyc_endo_b_GlcNAc-like_dom"/>
</dbReference>
<dbReference type="Gene3D" id="1.10.530.10">
    <property type="match status" value="1"/>
</dbReference>
<accession>A0ABU9QM02</accession>
<gene>
    <name evidence="4" type="ORF">V4C55_32605</name>
</gene>
<dbReference type="RefSeq" id="WP_201651998.1">
    <property type="nucleotide sequence ID" value="NZ_CAJHCS010000014.1"/>
</dbReference>
<proteinExistence type="predicted"/>
<protein>
    <submittedName>
        <fullName evidence="4">Glycoside hydrolase family 73 protein</fullName>
    </submittedName>
</protein>
<dbReference type="PANTHER" id="PTHR33308:SF9">
    <property type="entry name" value="PEPTIDOGLYCAN HYDROLASE FLGJ"/>
    <property type="match status" value="1"/>
</dbReference>
<organism evidence="4 5">
    <name type="scientific">Paraburkholderia sabiae</name>
    <dbReference type="NCBI Taxonomy" id="273251"/>
    <lineage>
        <taxon>Bacteria</taxon>
        <taxon>Pseudomonadati</taxon>
        <taxon>Pseudomonadota</taxon>
        <taxon>Betaproteobacteria</taxon>
        <taxon>Burkholderiales</taxon>
        <taxon>Burkholderiaceae</taxon>
        <taxon>Paraburkholderia</taxon>
    </lineage>
</organism>
<feature type="region of interest" description="Disordered" evidence="2">
    <location>
        <begin position="1"/>
        <end position="24"/>
    </location>
</feature>
<sequence length="178" mass="19788">MPPPSTPRHHASAHPPRHPRQRRDPPVYVQSFIDTHLEAAQSIQRRYQVPAGVLLAQAALESNWGRSVVGNAYFGVKGQAPSGASTTFTTHEVVNGRAITINDAFRAYGSFEEAAEDYAKMLRNNPAFRTCFLYTSSSQFAVAVARNGYATDPAYRAKLNAIIRAHDLDQYDNRRADR</sequence>
<comment type="caution">
    <text evidence="4">The sequence shown here is derived from an EMBL/GenBank/DDBJ whole genome shotgun (WGS) entry which is preliminary data.</text>
</comment>
<feature type="domain" description="Mannosyl-glycoprotein endo-beta-N-acetylglucosamidase-like" evidence="3">
    <location>
        <begin position="29"/>
        <end position="172"/>
    </location>
</feature>
<dbReference type="Pfam" id="PF01832">
    <property type="entry name" value="Glucosaminidase"/>
    <property type="match status" value="1"/>
</dbReference>
<dbReference type="Proteomes" id="UP001494588">
    <property type="component" value="Unassembled WGS sequence"/>
</dbReference>
<evidence type="ECO:0000313" key="4">
    <source>
        <dbReference type="EMBL" id="MEM5290474.1"/>
    </source>
</evidence>
<dbReference type="GO" id="GO:0016787">
    <property type="term" value="F:hydrolase activity"/>
    <property type="evidence" value="ECO:0007669"/>
    <property type="project" value="UniProtKB-KW"/>
</dbReference>
<keyword evidence="1 4" id="KW-0378">Hydrolase</keyword>
<dbReference type="SUPFAM" id="SSF53955">
    <property type="entry name" value="Lysozyme-like"/>
    <property type="match status" value="1"/>
</dbReference>
<dbReference type="EMBL" id="JAZHGC010000036">
    <property type="protein sequence ID" value="MEM5290474.1"/>
    <property type="molecule type" value="Genomic_DNA"/>
</dbReference>
<evidence type="ECO:0000313" key="5">
    <source>
        <dbReference type="Proteomes" id="UP001494588"/>
    </source>
</evidence>
<evidence type="ECO:0000259" key="3">
    <source>
        <dbReference type="SMART" id="SM00047"/>
    </source>
</evidence>
<dbReference type="InterPro" id="IPR051056">
    <property type="entry name" value="Glycosyl_Hydrolase_73"/>
</dbReference>
<reference evidence="4 5" key="1">
    <citation type="submission" date="2024-01" db="EMBL/GenBank/DDBJ databases">
        <title>The diversity of rhizobia nodulating Mimosa spp. in eleven states of Brazil covering several biomes is determined by host plant, location, and edaphic factors.</title>
        <authorList>
            <person name="Rouws L."/>
            <person name="Barauna A."/>
            <person name="Beukes C."/>
            <person name="De Faria S.M."/>
            <person name="Gross E."/>
            <person name="Dos Reis Junior F.B."/>
            <person name="Simon M."/>
            <person name="Maluk M."/>
            <person name="Odee D.W."/>
            <person name="Kenicer G."/>
            <person name="Young J.P.W."/>
            <person name="Reis V.M."/>
            <person name="Zilli J."/>
            <person name="James E.K."/>
        </authorList>
    </citation>
    <scope>NUCLEOTIDE SEQUENCE [LARGE SCALE GENOMIC DNA]</scope>
    <source>
        <strain evidence="4 5">JPY77</strain>
    </source>
</reference>
<feature type="compositionally biased region" description="Basic residues" evidence="2">
    <location>
        <begin position="7"/>
        <end position="21"/>
    </location>
</feature>
<name>A0ABU9QM02_9BURK</name>
<evidence type="ECO:0000256" key="2">
    <source>
        <dbReference type="SAM" id="MobiDB-lite"/>
    </source>
</evidence>
<dbReference type="InterPro" id="IPR023346">
    <property type="entry name" value="Lysozyme-like_dom_sf"/>
</dbReference>
<keyword evidence="5" id="KW-1185">Reference proteome</keyword>